<dbReference type="NCBIfam" id="TIGR00756">
    <property type="entry name" value="PPR"/>
    <property type="match status" value="8"/>
</dbReference>
<protein>
    <recommendedName>
        <fullName evidence="7">Pentatricopeptide repeat protein</fullName>
    </recommendedName>
</protein>
<dbReference type="Proteomes" id="UP001372338">
    <property type="component" value="Unassembled WGS sequence"/>
</dbReference>
<accession>A0AAN9FGN4</accession>
<gene>
    <name evidence="5" type="ORF">RIF29_14304</name>
</gene>
<evidence type="ECO:0000256" key="3">
    <source>
        <dbReference type="PROSITE-ProRule" id="PRU00708"/>
    </source>
</evidence>
<sequence length="664" mass="74711">MPIISLHKFTYSPFLHSPAQTNALVRSRTHNNTNTNTNNDNPISVVFISQPKYCVLSIGSTGFDTIDLLPSGEFDTSFMPKKKLPPWGEVDDDDDDDDDDDNDYVERREEEVDASFVPRKGLPPSGGVDDDDDDDDGGDNVVGREGFGVPFVPKKGLPPWKQVKDDSNNDDADDVEGREEVDVSFVPKKEFTPWGEVQGNEHLDSRPAVTTFSGSKEISLAHNHGAIFLEEMDENVLSNRILALSRTNKIRGALEYFVSMELSGLCPNIHACNSLMSCLLRNGMFDECLKVFNFTRTRKITTGHTYSLILMAHVKAWGCDSALKFFRGLESECDMEKDFDAVAYNTVISIYRKVENWDEILRVWRSMKAYGCAGTHVTYRLLVNSFVRSGQSQLALYAFNEMIQNGFEPDSNTLNAIISVCAKEGKQDDALSIFQKMLTDRLKPNLVACNALINSLGRAGKLKIAFQVYDAMKSLGLKPDAYTFNALISSLNKSNRHHDALQLFNMIETDQSFQFNIHLYNTVLMSCSKLLLWDRAVEILWQMEASGLSDLTVSYNLVIRTCELAKKPTIAFQVYEHMVHQKCSPNMFTYLSVIRCCVCGDLWDELEEILNTIVPNSILYNAAIQGMCSHGMVNLANKVYRKMLESGLQPDVKTRVMMCSVIRK</sequence>
<comment type="caution">
    <text evidence="5">The sequence shown here is derived from an EMBL/GenBank/DDBJ whole genome shotgun (WGS) entry which is preliminary data.</text>
</comment>
<feature type="repeat" description="PPR" evidence="3">
    <location>
        <begin position="480"/>
        <end position="510"/>
    </location>
</feature>
<dbReference type="PANTHER" id="PTHR47447:SF17">
    <property type="entry name" value="OS12G0638900 PROTEIN"/>
    <property type="match status" value="1"/>
</dbReference>
<dbReference type="AlphaFoldDB" id="A0AAN9FGN4"/>
<evidence type="ECO:0000313" key="6">
    <source>
        <dbReference type="Proteomes" id="UP001372338"/>
    </source>
</evidence>
<dbReference type="PROSITE" id="PS51375">
    <property type="entry name" value="PPR"/>
    <property type="match status" value="8"/>
</dbReference>
<feature type="repeat" description="PPR" evidence="3">
    <location>
        <begin position="375"/>
        <end position="409"/>
    </location>
</feature>
<dbReference type="Pfam" id="PF13041">
    <property type="entry name" value="PPR_2"/>
    <property type="match status" value="4"/>
</dbReference>
<feature type="repeat" description="PPR" evidence="3">
    <location>
        <begin position="268"/>
        <end position="302"/>
    </location>
</feature>
<keyword evidence="6" id="KW-1185">Reference proteome</keyword>
<feature type="repeat" description="PPR" evidence="3">
    <location>
        <begin position="410"/>
        <end position="444"/>
    </location>
</feature>
<name>A0AAN9FGN4_CROPI</name>
<dbReference type="EMBL" id="JAYWIO010000003">
    <property type="protein sequence ID" value="KAK7273255.1"/>
    <property type="molecule type" value="Genomic_DNA"/>
</dbReference>
<feature type="compositionally biased region" description="Acidic residues" evidence="4">
    <location>
        <begin position="89"/>
        <end position="103"/>
    </location>
</feature>
<evidence type="ECO:0000256" key="2">
    <source>
        <dbReference type="ARBA" id="ARBA00022737"/>
    </source>
</evidence>
<dbReference type="Pfam" id="PF01535">
    <property type="entry name" value="PPR"/>
    <property type="match status" value="3"/>
</dbReference>
<feature type="repeat" description="PPR" evidence="3">
    <location>
        <begin position="340"/>
        <end position="374"/>
    </location>
</feature>
<feature type="compositionally biased region" description="Acidic residues" evidence="4">
    <location>
        <begin position="128"/>
        <end position="138"/>
    </location>
</feature>
<evidence type="ECO:0000313" key="5">
    <source>
        <dbReference type="EMBL" id="KAK7273255.1"/>
    </source>
</evidence>
<evidence type="ECO:0000256" key="4">
    <source>
        <dbReference type="SAM" id="MobiDB-lite"/>
    </source>
</evidence>
<organism evidence="5 6">
    <name type="scientific">Crotalaria pallida</name>
    <name type="common">Smooth rattlebox</name>
    <name type="synonym">Crotalaria striata</name>
    <dbReference type="NCBI Taxonomy" id="3830"/>
    <lineage>
        <taxon>Eukaryota</taxon>
        <taxon>Viridiplantae</taxon>
        <taxon>Streptophyta</taxon>
        <taxon>Embryophyta</taxon>
        <taxon>Tracheophyta</taxon>
        <taxon>Spermatophyta</taxon>
        <taxon>Magnoliopsida</taxon>
        <taxon>eudicotyledons</taxon>
        <taxon>Gunneridae</taxon>
        <taxon>Pentapetalae</taxon>
        <taxon>rosids</taxon>
        <taxon>fabids</taxon>
        <taxon>Fabales</taxon>
        <taxon>Fabaceae</taxon>
        <taxon>Papilionoideae</taxon>
        <taxon>50 kb inversion clade</taxon>
        <taxon>genistoids sensu lato</taxon>
        <taxon>core genistoids</taxon>
        <taxon>Crotalarieae</taxon>
        <taxon>Crotalaria</taxon>
    </lineage>
</organism>
<dbReference type="InterPro" id="IPR011990">
    <property type="entry name" value="TPR-like_helical_dom_sf"/>
</dbReference>
<evidence type="ECO:0008006" key="7">
    <source>
        <dbReference type="Google" id="ProtNLM"/>
    </source>
</evidence>
<dbReference type="Gene3D" id="1.25.40.10">
    <property type="entry name" value="Tetratricopeptide repeat domain"/>
    <property type="match status" value="4"/>
</dbReference>
<feature type="repeat" description="PPR" evidence="3">
    <location>
        <begin position="516"/>
        <end position="550"/>
    </location>
</feature>
<feature type="repeat" description="PPR" evidence="3">
    <location>
        <begin position="445"/>
        <end position="479"/>
    </location>
</feature>
<reference evidence="5 6" key="1">
    <citation type="submission" date="2024-01" db="EMBL/GenBank/DDBJ databases">
        <title>The genomes of 5 underutilized Papilionoideae crops provide insights into root nodulation and disease resistanc.</title>
        <authorList>
            <person name="Yuan L."/>
        </authorList>
    </citation>
    <scope>NUCLEOTIDE SEQUENCE [LARGE SCALE GENOMIC DNA]</scope>
    <source>
        <strain evidence="5">ZHUSHIDOU_FW_LH</strain>
        <tissue evidence="5">Leaf</tissue>
    </source>
</reference>
<evidence type="ECO:0000256" key="1">
    <source>
        <dbReference type="ARBA" id="ARBA00007626"/>
    </source>
</evidence>
<feature type="compositionally biased region" description="Acidic residues" evidence="4">
    <location>
        <begin position="168"/>
        <end position="179"/>
    </location>
</feature>
<feature type="repeat" description="PPR" evidence="3">
    <location>
        <begin position="616"/>
        <end position="650"/>
    </location>
</feature>
<proteinExistence type="inferred from homology"/>
<feature type="region of interest" description="Disordered" evidence="4">
    <location>
        <begin position="75"/>
        <end position="180"/>
    </location>
</feature>
<dbReference type="PANTHER" id="PTHR47447">
    <property type="entry name" value="OS03G0856100 PROTEIN"/>
    <property type="match status" value="1"/>
</dbReference>
<keyword evidence="2" id="KW-0677">Repeat</keyword>
<comment type="similarity">
    <text evidence="1">Belongs to the PPR family. P subfamily.</text>
</comment>
<dbReference type="InterPro" id="IPR002885">
    <property type="entry name" value="PPR_rpt"/>
</dbReference>